<comment type="similarity">
    <text evidence="1 7">Belongs to the aldehyde dehydrogenase family.</text>
</comment>
<organism evidence="9 10">
    <name type="scientific">Gymnopus androsaceus JB14</name>
    <dbReference type="NCBI Taxonomy" id="1447944"/>
    <lineage>
        <taxon>Eukaryota</taxon>
        <taxon>Fungi</taxon>
        <taxon>Dikarya</taxon>
        <taxon>Basidiomycota</taxon>
        <taxon>Agaricomycotina</taxon>
        <taxon>Agaricomycetes</taxon>
        <taxon>Agaricomycetidae</taxon>
        <taxon>Agaricales</taxon>
        <taxon>Marasmiineae</taxon>
        <taxon>Omphalotaceae</taxon>
        <taxon>Gymnopus</taxon>
    </lineage>
</organism>
<dbReference type="InterPro" id="IPR015590">
    <property type="entry name" value="Aldehyde_DH_dom"/>
</dbReference>
<keyword evidence="4" id="KW-0520">NAD</keyword>
<comment type="subunit">
    <text evidence="2">Homotetramer.</text>
</comment>
<proteinExistence type="inferred from homology"/>
<feature type="domain" description="Aldehyde dehydrogenase" evidence="8">
    <location>
        <begin position="51"/>
        <end position="514"/>
    </location>
</feature>
<dbReference type="InterPro" id="IPR044638">
    <property type="entry name" value="ALDH7A1-like"/>
</dbReference>
<dbReference type="PROSITE" id="PS00687">
    <property type="entry name" value="ALDEHYDE_DEHYDR_GLU"/>
    <property type="match status" value="1"/>
</dbReference>
<gene>
    <name evidence="9" type="ORF">BT96DRAFT_876551</name>
</gene>
<dbReference type="PANTHER" id="PTHR43521">
    <property type="entry name" value="ALPHA-AMINOADIPIC SEMIALDEHYDE DEHYDROGENASE"/>
    <property type="match status" value="1"/>
</dbReference>
<dbReference type="Pfam" id="PF00171">
    <property type="entry name" value="Aldedh"/>
    <property type="match status" value="1"/>
</dbReference>
<evidence type="ECO:0000256" key="1">
    <source>
        <dbReference type="ARBA" id="ARBA00009986"/>
    </source>
</evidence>
<dbReference type="CDD" id="cd07130">
    <property type="entry name" value="ALDH_F7_AASADH"/>
    <property type="match status" value="1"/>
</dbReference>
<evidence type="ECO:0000256" key="6">
    <source>
        <dbReference type="PROSITE-ProRule" id="PRU10007"/>
    </source>
</evidence>
<dbReference type="SUPFAM" id="SSF53720">
    <property type="entry name" value="ALDH-like"/>
    <property type="match status" value="1"/>
</dbReference>
<keyword evidence="10" id="KW-1185">Reference proteome</keyword>
<dbReference type="Gene3D" id="3.40.309.10">
    <property type="entry name" value="Aldehyde Dehydrogenase, Chain A, domain 2"/>
    <property type="match status" value="1"/>
</dbReference>
<dbReference type="InterPro" id="IPR029510">
    <property type="entry name" value="Ald_DH_CS_GLU"/>
</dbReference>
<evidence type="ECO:0000256" key="4">
    <source>
        <dbReference type="ARBA" id="ARBA00023027"/>
    </source>
</evidence>
<dbReference type="AlphaFoldDB" id="A0A6A4I6I2"/>
<sequence>MIIAKRAYIQARTCTRLKRSLSSRASGILSAFNILANKEVDGVYDGQWKGSGEVVESKCPTTGEVLAHVKTASPAEVSEALAKTREAYLHFRNVPAPRRGELLRQIREGLANKREELGALVTLEMGKIRTEGVGEVQEFIDICDYAVGLSRMMNGRVVASERPGHSILEVPNPLGVVAVLSAFNFPVAVYGWNLALSLTAGNGTLWKPSPSTCLTSIAVTSIIAEILKKNDLPGALAGLVTGGQPVGEALVGSSKVDLVSFTGSERVGRVVGQKVMSRFAKSILELGGNNASIVMPDADLSLAVPGVFFGAVGTAGQRCTSTRRLFLHRQIASEFLERLQKLYISLKPGDPLDSDTLLGPLHTAAAVGLYTDTIEHLRTINADILCGGKGYDVTPFNGGNFVQPTIAIPKSVDMTDSIWSTETFAPILNVAVFDELDEAIGWNNAVPQGLSSSLWTRDLRNVGTWTGPSGSDTGIVNVNAGTSGAEIGASFGGNKSTGWGRESGGDAWKQYVRWSACTINFSNEAPLAQGVNFSTD</sequence>
<evidence type="ECO:0000256" key="3">
    <source>
        <dbReference type="ARBA" id="ARBA00023002"/>
    </source>
</evidence>
<evidence type="ECO:0000256" key="7">
    <source>
        <dbReference type="RuleBase" id="RU003345"/>
    </source>
</evidence>
<keyword evidence="3 7" id="KW-0560">Oxidoreductase</keyword>
<dbReference type="EC" id="1.2.1.3" evidence="5"/>
<reference evidence="9" key="1">
    <citation type="journal article" date="2019" name="Environ. Microbiol.">
        <title>Fungal ecological strategies reflected in gene transcription - a case study of two litter decomposers.</title>
        <authorList>
            <person name="Barbi F."/>
            <person name="Kohler A."/>
            <person name="Barry K."/>
            <person name="Baskaran P."/>
            <person name="Daum C."/>
            <person name="Fauchery L."/>
            <person name="Ihrmark K."/>
            <person name="Kuo A."/>
            <person name="LaButti K."/>
            <person name="Lipzen A."/>
            <person name="Morin E."/>
            <person name="Grigoriev I.V."/>
            <person name="Henrissat B."/>
            <person name="Lindahl B."/>
            <person name="Martin F."/>
        </authorList>
    </citation>
    <scope>NUCLEOTIDE SEQUENCE</scope>
    <source>
        <strain evidence="9">JB14</strain>
    </source>
</reference>
<dbReference type="PANTHER" id="PTHR43521:SF1">
    <property type="entry name" value="ALPHA-AMINOADIPIC SEMIALDEHYDE DEHYDROGENASE"/>
    <property type="match status" value="1"/>
</dbReference>
<evidence type="ECO:0000313" key="9">
    <source>
        <dbReference type="EMBL" id="KAE9405540.1"/>
    </source>
</evidence>
<name>A0A6A4I6I2_9AGAR</name>
<dbReference type="GO" id="GO:0004029">
    <property type="term" value="F:aldehyde dehydrogenase (NAD+) activity"/>
    <property type="evidence" value="ECO:0007669"/>
    <property type="project" value="UniProtKB-EC"/>
</dbReference>
<dbReference type="InterPro" id="IPR016163">
    <property type="entry name" value="Ald_DH_C"/>
</dbReference>
<evidence type="ECO:0000259" key="8">
    <source>
        <dbReference type="Pfam" id="PF00171"/>
    </source>
</evidence>
<evidence type="ECO:0000256" key="2">
    <source>
        <dbReference type="ARBA" id="ARBA00011881"/>
    </source>
</evidence>
<dbReference type="InterPro" id="IPR016161">
    <property type="entry name" value="Ald_DH/histidinol_DH"/>
</dbReference>
<evidence type="ECO:0000313" key="10">
    <source>
        <dbReference type="Proteomes" id="UP000799118"/>
    </source>
</evidence>
<dbReference type="Proteomes" id="UP000799118">
    <property type="component" value="Unassembled WGS sequence"/>
</dbReference>
<dbReference type="Gene3D" id="3.40.605.10">
    <property type="entry name" value="Aldehyde Dehydrogenase, Chain A, domain 1"/>
    <property type="match status" value="1"/>
</dbReference>
<dbReference type="InterPro" id="IPR016162">
    <property type="entry name" value="Ald_DH_N"/>
</dbReference>
<evidence type="ECO:0000256" key="5">
    <source>
        <dbReference type="ARBA" id="ARBA00024226"/>
    </source>
</evidence>
<dbReference type="OrthoDB" id="310895at2759"/>
<feature type="active site" evidence="6">
    <location>
        <position position="285"/>
    </location>
</feature>
<accession>A0A6A4I6I2</accession>
<dbReference type="EMBL" id="ML769408">
    <property type="protein sequence ID" value="KAE9405540.1"/>
    <property type="molecule type" value="Genomic_DNA"/>
</dbReference>
<protein>
    <recommendedName>
        <fullName evidence="5">aldehyde dehydrogenase (NAD(+))</fullName>
        <ecNumber evidence="5">1.2.1.3</ecNumber>
    </recommendedName>
</protein>